<dbReference type="PROSITE" id="PS51257">
    <property type="entry name" value="PROKAR_LIPOPROTEIN"/>
    <property type="match status" value="1"/>
</dbReference>
<dbReference type="Pfam" id="PF10646">
    <property type="entry name" value="Germane"/>
    <property type="match status" value="2"/>
</dbReference>
<dbReference type="RefSeq" id="WP_248736555.1">
    <property type="nucleotide sequence ID" value="NZ_CALBWS010000025.1"/>
</dbReference>
<proteinExistence type="predicted"/>
<reference evidence="3" key="1">
    <citation type="submission" date="2022-04" db="EMBL/GenBank/DDBJ databases">
        <authorList>
            <person name="Criscuolo A."/>
        </authorList>
    </citation>
    <scope>NUCLEOTIDE SEQUENCE</scope>
    <source>
        <strain evidence="3">CIP111895</strain>
    </source>
</reference>
<dbReference type="InterPro" id="IPR019606">
    <property type="entry name" value="GerMN"/>
</dbReference>
<comment type="caution">
    <text evidence="3">The sequence shown here is derived from an EMBL/GenBank/DDBJ whole genome shotgun (WGS) entry which is preliminary data.</text>
</comment>
<feature type="region of interest" description="Disordered" evidence="1">
    <location>
        <begin position="35"/>
        <end position="58"/>
    </location>
</feature>
<feature type="compositionally biased region" description="Basic and acidic residues" evidence="1">
    <location>
        <begin position="330"/>
        <end position="344"/>
    </location>
</feature>
<evidence type="ECO:0000259" key="2">
    <source>
        <dbReference type="SMART" id="SM00909"/>
    </source>
</evidence>
<feature type="compositionally biased region" description="Basic and acidic residues" evidence="1">
    <location>
        <begin position="46"/>
        <end position="58"/>
    </location>
</feature>
<dbReference type="SMART" id="SM00909">
    <property type="entry name" value="Germane"/>
    <property type="match status" value="2"/>
</dbReference>
<dbReference type="EMBL" id="CALBWS010000025">
    <property type="protein sequence ID" value="CAH2716298.1"/>
    <property type="molecule type" value="Genomic_DNA"/>
</dbReference>
<dbReference type="Proteomes" id="UP000838308">
    <property type="component" value="Unassembled WGS sequence"/>
</dbReference>
<keyword evidence="4" id="KW-1185">Reference proteome</keyword>
<sequence>MSKNKAKILGVTVLSSTVLLSGCGLFGTETKKKIDPPKTVTVGDKNASKESDAKDKGKVENTVKTELYLVDKNGYVVPQTLNLPKTNSVATQALKYLVANGPVTNMLPNDFRAVLPEDTELSVDINKEGVATVNFSKEFKNYEPKDEMKILQSVTWTLTQFNNVNSVKLKMNGHDLTEMPVNGTPISENQSRASGINFDTTDVVDLTNTKPVTVYYIGGTEGSYYYVPVTRRVSNNEKNNIIAVVNELVKGPSGKSNLVSEFMSDVKLLEAPKYEDGKVTLNFNNNIFGSFEEKEISQSLLDALVLSLTEQKGIEKVAVQVNGKADIKNDKGKKLSEPVTRPEKVNTGSF</sequence>
<organism evidence="3 4">
    <name type="scientific">Neobacillus rhizosphaerae</name>
    <dbReference type="NCBI Taxonomy" id="2880965"/>
    <lineage>
        <taxon>Bacteria</taxon>
        <taxon>Bacillati</taxon>
        <taxon>Bacillota</taxon>
        <taxon>Bacilli</taxon>
        <taxon>Bacillales</taxon>
        <taxon>Bacillaceae</taxon>
        <taxon>Neobacillus</taxon>
    </lineage>
</organism>
<evidence type="ECO:0000256" key="1">
    <source>
        <dbReference type="SAM" id="MobiDB-lite"/>
    </source>
</evidence>
<feature type="domain" description="GerMN" evidence="2">
    <location>
        <begin position="241"/>
        <end position="330"/>
    </location>
</feature>
<feature type="region of interest" description="Disordered" evidence="1">
    <location>
        <begin position="330"/>
        <end position="350"/>
    </location>
</feature>
<protein>
    <submittedName>
        <fullName evidence="3">Spore germination protein GerM</fullName>
    </submittedName>
</protein>
<evidence type="ECO:0000313" key="4">
    <source>
        <dbReference type="Proteomes" id="UP000838308"/>
    </source>
</evidence>
<evidence type="ECO:0000313" key="3">
    <source>
        <dbReference type="EMBL" id="CAH2716298.1"/>
    </source>
</evidence>
<accession>A0ABM9EUF9</accession>
<name>A0ABM9EUF9_9BACI</name>
<gene>
    <name evidence="3" type="primary">gerM</name>
    <name evidence="3" type="ORF">BACCIP111895_03483</name>
</gene>
<feature type="domain" description="GerMN" evidence="2">
    <location>
        <begin position="90"/>
        <end position="180"/>
    </location>
</feature>